<name>A0ABY5SPS0_9MICO</name>
<dbReference type="CDD" id="cd12913">
    <property type="entry name" value="PDC1_MCP_like"/>
    <property type="match status" value="1"/>
</dbReference>
<reference evidence="1" key="1">
    <citation type="submission" date="2022-03" db="EMBL/GenBank/DDBJ databases">
        <title>Brevibacterium spongiae sp. nov., isolated from marine sponge.</title>
        <authorList>
            <person name="Li Z."/>
            <person name="Zhang M."/>
        </authorList>
    </citation>
    <scope>NUCLEOTIDE SEQUENCE</scope>
    <source>
        <strain evidence="1">WHS-Z9</strain>
    </source>
</reference>
<accession>A0ABY5SPS0</accession>
<gene>
    <name evidence="1" type="ORF">L1F31_02370</name>
</gene>
<keyword evidence="2" id="KW-1185">Reference proteome</keyword>
<dbReference type="Gene3D" id="3.30.450.20">
    <property type="entry name" value="PAS domain"/>
    <property type="match status" value="1"/>
</dbReference>
<sequence>MTNSAVRDVARELSAWADGLFLGLEELERNLSAHLTADFAGEPPFEVGRRARAALGADIADFLGAHAGFDGAGLIFKLDLLEPSTARIEWWITDGDGVARRDFILDRSSDRFYDYEYLEWFEGGFNAGTRTLAGPYIDHLGVDDYIVTLTVPCHVNGSKVGVAGIDILMNDVESQLLRMLSPLGHGAAVLSRHNQVLVGNSGELSTGVRIAVMPPGYSRLPLDVTGVDLSLLYRVDES</sequence>
<protein>
    <submittedName>
        <fullName evidence="1">Cache domain-containing protein</fullName>
    </submittedName>
</protein>
<dbReference type="RefSeq" id="WP_265419104.1">
    <property type="nucleotide sequence ID" value="NZ_CP093443.1"/>
</dbReference>
<evidence type="ECO:0000313" key="2">
    <source>
        <dbReference type="Proteomes" id="UP001064879"/>
    </source>
</evidence>
<organism evidence="1 2">
    <name type="scientific">Brevibacterium spongiae</name>
    <dbReference type="NCBI Taxonomy" id="2909672"/>
    <lineage>
        <taxon>Bacteria</taxon>
        <taxon>Bacillati</taxon>
        <taxon>Actinomycetota</taxon>
        <taxon>Actinomycetes</taxon>
        <taxon>Micrococcales</taxon>
        <taxon>Brevibacteriaceae</taxon>
        <taxon>Brevibacterium</taxon>
    </lineage>
</organism>
<dbReference type="EMBL" id="CP093443">
    <property type="protein sequence ID" value="UVI36533.1"/>
    <property type="molecule type" value="Genomic_DNA"/>
</dbReference>
<evidence type="ECO:0000313" key="1">
    <source>
        <dbReference type="EMBL" id="UVI36533.1"/>
    </source>
</evidence>
<dbReference type="Proteomes" id="UP001064879">
    <property type="component" value="Chromosome"/>
</dbReference>
<proteinExistence type="predicted"/>
<dbReference type="Pfam" id="PF22673">
    <property type="entry name" value="MCP-like_PDC_1"/>
    <property type="match status" value="1"/>
</dbReference>